<evidence type="ECO:0000256" key="1">
    <source>
        <dbReference type="ARBA" id="ARBA00022801"/>
    </source>
</evidence>
<accession>A0A8J6NUF7</accession>
<dbReference type="InterPro" id="IPR045865">
    <property type="entry name" value="ACT-like_dom_sf"/>
</dbReference>
<dbReference type="PROSITE" id="PS51671">
    <property type="entry name" value="ACT"/>
    <property type="match status" value="2"/>
</dbReference>
<name>A0A8J6NUF7_9BACT</name>
<dbReference type="InterPro" id="IPR010043">
    <property type="entry name" value="UTase/UR"/>
</dbReference>
<proteinExistence type="predicted"/>
<dbReference type="CDD" id="cd04900">
    <property type="entry name" value="ACT_UUR-like_1"/>
    <property type="match status" value="1"/>
</dbReference>
<gene>
    <name evidence="3" type="ORF">H8E23_01450</name>
</gene>
<evidence type="ECO:0000313" key="3">
    <source>
        <dbReference type="EMBL" id="MBC8360048.1"/>
    </source>
</evidence>
<dbReference type="Proteomes" id="UP000603434">
    <property type="component" value="Unassembled WGS sequence"/>
</dbReference>
<evidence type="ECO:0000259" key="2">
    <source>
        <dbReference type="PROSITE" id="PS51671"/>
    </source>
</evidence>
<feature type="domain" description="ACT" evidence="2">
    <location>
        <begin position="27"/>
        <end position="107"/>
    </location>
</feature>
<dbReference type="GO" id="GO:0008773">
    <property type="term" value="F:[protein-PII] uridylyltransferase activity"/>
    <property type="evidence" value="ECO:0007669"/>
    <property type="project" value="InterPro"/>
</dbReference>
<dbReference type="GO" id="GO:0016787">
    <property type="term" value="F:hydrolase activity"/>
    <property type="evidence" value="ECO:0007669"/>
    <property type="project" value="UniProtKB-KW"/>
</dbReference>
<dbReference type="AlphaFoldDB" id="A0A8J6NUF7"/>
<keyword evidence="1" id="KW-0378">Hydrolase</keyword>
<dbReference type="InterPro" id="IPR002912">
    <property type="entry name" value="ACT_dom"/>
</dbReference>
<comment type="caution">
    <text evidence="3">The sequence shown here is derived from an EMBL/GenBank/DDBJ whole genome shotgun (WGS) entry which is preliminary data.</text>
</comment>
<protein>
    <submittedName>
        <fullName evidence="3">ACT domain-containing protein</fullName>
    </submittedName>
</protein>
<dbReference type="SUPFAM" id="SSF55021">
    <property type="entry name" value="ACT-like"/>
    <property type="match status" value="2"/>
</dbReference>
<dbReference type="EMBL" id="JACNJH010000060">
    <property type="protein sequence ID" value="MBC8360048.1"/>
    <property type="molecule type" value="Genomic_DNA"/>
</dbReference>
<dbReference type="Gene3D" id="3.30.70.260">
    <property type="match status" value="1"/>
</dbReference>
<evidence type="ECO:0000313" key="4">
    <source>
        <dbReference type="Proteomes" id="UP000603434"/>
    </source>
</evidence>
<dbReference type="PANTHER" id="PTHR47320">
    <property type="entry name" value="BIFUNCTIONAL URIDYLYLTRANSFERASE/URIDYLYL-REMOVING ENZYME"/>
    <property type="match status" value="1"/>
</dbReference>
<dbReference type="CDD" id="cd04899">
    <property type="entry name" value="ACT_ACR-UUR-like_2"/>
    <property type="match status" value="1"/>
</dbReference>
<feature type="non-terminal residue" evidence="3">
    <location>
        <position position="1"/>
    </location>
</feature>
<organism evidence="3 4">
    <name type="scientific">Candidatus Desulfatibia profunda</name>
    <dbReference type="NCBI Taxonomy" id="2841695"/>
    <lineage>
        <taxon>Bacteria</taxon>
        <taxon>Pseudomonadati</taxon>
        <taxon>Thermodesulfobacteriota</taxon>
        <taxon>Desulfobacteria</taxon>
        <taxon>Desulfobacterales</taxon>
        <taxon>Desulfobacterales incertae sedis</taxon>
        <taxon>Candidatus Desulfatibia</taxon>
    </lineage>
</organism>
<dbReference type="Pfam" id="PF01842">
    <property type="entry name" value="ACT"/>
    <property type="match status" value="1"/>
</dbReference>
<reference evidence="3 4" key="1">
    <citation type="submission" date="2020-08" db="EMBL/GenBank/DDBJ databases">
        <title>Bridging the membrane lipid divide: bacteria of the FCB group superphylum have the potential to synthesize archaeal ether lipids.</title>
        <authorList>
            <person name="Villanueva L."/>
            <person name="Von Meijenfeldt F.A.B."/>
            <person name="Westbye A.B."/>
            <person name="Yadav S."/>
            <person name="Hopmans E.C."/>
            <person name="Dutilh B.E."/>
            <person name="Sinninghe Damste J.S."/>
        </authorList>
    </citation>
    <scope>NUCLEOTIDE SEQUENCE [LARGE SCALE GENOMIC DNA]</scope>
    <source>
        <strain evidence="3">NIOZ-UU30</strain>
    </source>
</reference>
<sequence>HIQLHNDLGTGDFVWKVIPTPGSNTRTVTVCAKDRPGLFSKIAGTFTLNNLNILDAQIFTWRNNIALDIFEVTPPPDQLFESERWDRAQKHLHDALSGRLDLSAALSEKMAAYRSSGRGTRHRPHRIAVDNQSSSFFTIVEVFTYDFPGLLYIITDALFRCRLDIWVAKIATKVDQVVDVFYVRDFDGQKIDSPEQVAAVKAAIMEVLP</sequence>
<dbReference type="PANTHER" id="PTHR47320:SF1">
    <property type="entry name" value="BIFUNCTIONAL URIDYLYLTRANSFERASE_URIDYLYL-REMOVING ENZYME"/>
    <property type="match status" value="1"/>
</dbReference>
<feature type="domain" description="ACT" evidence="2">
    <location>
        <begin position="139"/>
        <end position="209"/>
    </location>
</feature>